<dbReference type="Gramene" id="TVU29077">
    <property type="protein sequence ID" value="TVU29077"/>
    <property type="gene ID" value="EJB05_20620"/>
</dbReference>
<evidence type="ECO:0000313" key="2">
    <source>
        <dbReference type="Proteomes" id="UP000324897"/>
    </source>
</evidence>
<reference evidence="1 2" key="1">
    <citation type="journal article" date="2019" name="Sci. Rep.">
        <title>A high-quality genome of Eragrostis curvula grass provides insights into Poaceae evolution and supports new strategies to enhance forage quality.</title>
        <authorList>
            <person name="Carballo J."/>
            <person name="Santos B.A.C.M."/>
            <person name="Zappacosta D."/>
            <person name="Garbus I."/>
            <person name="Selva J.P."/>
            <person name="Gallo C.A."/>
            <person name="Diaz A."/>
            <person name="Albertini E."/>
            <person name="Caccamo M."/>
            <person name="Echenique V."/>
        </authorList>
    </citation>
    <scope>NUCLEOTIDE SEQUENCE [LARGE SCALE GENOMIC DNA]</scope>
    <source>
        <strain evidence="2">cv. Victoria</strain>
        <tissue evidence="1">Leaf</tissue>
    </source>
</reference>
<keyword evidence="2" id="KW-1185">Reference proteome</keyword>
<dbReference type="EMBL" id="RWGY01000011">
    <property type="protein sequence ID" value="TVU29077.1"/>
    <property type="molecule type" value="Genomic_DNA"/>
</dbReference>
<feature type="non-terminal residue" evidence="1">
    <location>
        <position position="1"/>
    </location>
</feature>
<accession>A0A5J9V134</accession>
<gene>
    <name evidence="1" type="ORF">EJB05_20620</name>
</gene>
<dbReference type="AlphaFoldDB" id="A0A5J9V134"/>
<name>A0A5J9V134_9POAL</name>
<dbReference type="Proteomes" id="UP000324897">
    <property type="component" value="Chromosome 1"/>
</dbReference>
<proteinExistence type="predicted"/>
<organism evidence="1 2">
    <name type="scientific">Eragrostis curvula</name>
    <name type="common">weeping love grass</name>
    <dbReference type="NCBI Taxonomy" id="38414"/>
    <lineage>
        <taxon>Eukaryota</taxon>
        <taxon>Viridiplantae</taxon>
        <taxon>Streptophyta</taxon>
        <taxon>Embryophyta</taxon>
        <taxon>Tracheophyta</taxon>
        <taxon>Spermatophyta</taxon>
        <taxon>Magnoliopsida</taxon>
        <taxon>Liliopsida</taxon>
        <taxon>Poales</taxon>
        <taxon>Poaceae</taxon>
        <taxon>PACMAD clade</taxon>
        <taxon>Chloridoideae</taxon>
        <taxon>Eragrostideae</taxon>
        <taxon>Eragrostidinae</taxon>
        <taxon>Eragrostis</taxon>
    </lineage>
</organism>
<sequence>MGRPFVNGSAAIPASSCPSTWSRTQECLAVPEMSCNFLSQDCQSLEIYSVLGLDSVFEQSMKQEHNAMGRGFIWARAPQLRSQRTLISKKKEKNVTKNILAKERLGLFYKLSILGLSAGLLSQATYTTVHLGSFR</sequence>
<evidence type="ECO:0000313" key="1">
    <source>
        <dbReference type="EMBL" id="TVU29077.1"/>
    </source>
</evidence>
<protein>
    <submittedName>
        <fullName evidence="1">Uncharacterized protein</fullName>
    </submittedName>
</protein>
<comment type="caution">
    <text evidence="1">The sequence shown here is derived from an EMBL/GenBank/DDBJ whole genome shotgun (WGS) entry which is preliminary data.</text>
</comment>